<keyword evidence="2" id="KW-1185">Reference proteome</keyword>
<organism evidence="1 2">
    <name type="scientific">Liquidambar formosana</name>
    <name type="common">Formosan gum</name>
    <dbReference type="NCBI Taxonomy" id="63359"/>
    <lineage>
        <taxon>Eukaryota</taxon>
        <taxon>Viridiplantae</taxon>
        <taxon>Streptophyta</taxon>
        <taxon>Embryophyta</taxon>
        <taxon>Tracheophyta</taxon>
        <taxon>Spermatophyta</taxon>
        <taxon>Magnoliopsida</taxon>
        <taxon>eudicotyledons</taxon>
        <taxon>Gunneridae</taxon>
        <taxon>Pentapetalae</taxon>
        <taxon>Saxifragales</taxon>
        <taxon>Altingiaceae</taxon>
        <taxon>Liquidambar</taxon>
    </lineage>
</organism>
<gene>
    <name evidence="1" type="ORF">L1049_021151</name>
</gene>
<proteinExistence type="predicted"/>
<sequence>MTILVTTESFIRTITRLNFATIFGERRCFGATLHGGTQREDGLKVALKFMRMREMKSVASTGVVGVLPRMAYIIFTYSTKGGTECTGGVDKLADPL</sequence>
<comment type="caution">
    <text evidence="1">The sequence shown here is derived from an EMBL/GenBank/DDBJ whole genome shotgun (WGS) entry which is preliminary data.</text>
</comment>
<dbReference type="Proteomes" id="UP001415857">
    <property type="component" value="Unassembled WGS sequence"/>
</dbReference>
<evidence type="ECO:0000313" key="2">
    <source>
        <dbReference type="Proteomes" id="UP001415857"/>
    </source>
</evidence>
<dbReference type="AlphaFoldDB" id="A0AAP0S8V4"/>
<dbReference type="EMBL" id="JBBPBK010000001">
    <property type="protein sequence ID" value="KAK9293163.1"/>
    <property type="molecule type" value="Genomic_DNA"/>
</dbReference>
<reference evidence="1 2" key="1">
    <citation type="journal article" date="2024" name="Plant J.">
        <title>Genome sequences and population genomics reveal climatic adaptation and genomic divergence between two closely related sweetgum species.</title>
        <authorList>
            <person name="Xu W.Q."/>
            <person name="Ren C.Q."/>
            <person name="Zhang X.Y."/>
            <person name="Comes H.P."/>
            <person name="Liu X.H."/>
            <person name="Li Y.G."/>
            <person name="Kettle C.J."/>
            <person name="Jalonen R."/>
            <person name="Gaisberger H."/>
            <person name="Ma Y.Z."/>
            <person name="Qiu Y.X."/>
        </authorList>
    </citation>
    <scope>NUCLEOTIDE SEQUENCE [LARGE SCALE GENOMIC DNA]</scope>
    <source>
        <strain evidence="1">Hangzhou</strain>
    </source>
</reference>
<name>A0AAP0S8V4_LIQFO</name>
<accession>A0AAP0S8V4</accession>
<protein>
    <submittedName>
        <fullName evidence="1">Uncharacterized protein</fullName>
    </submittedName>
</protein>
<evidence type="ECO:0000313" key="1">
    <source>
        <dbReference type="EMBL" id="KAK9293163.1"/>
    </source>
</evidence>